<evidence type="ECO:0000256" key="9">
    <source>
        <dbReference type="ARBA" id="ARBA00023176"/>
    </source>
</evidence>
<keyword evidence="6" id="KW-0333">Golgi apparatus</keyword>
<dbReference type="SMART" id="SM00032">
    <property type="entry name" value="CCP"/>
    <property type="match status" value="3"/>
</dbReference>
<keyword evidence="5" id="KW-0254">Endocytosis</keyword>
<dbReference type="AlphaFoldDB" id="A0A482VF49"/>
<keyword evidence="14" id="KW-0732">Signal</keyword>
<accession>A0A482VF49</accession>
<dbReference type="Pfam" id="PF07651">
    <property type="entry name" value="ANTH"/>
    <property type="match status" value="1"/>
</dbReference>
<dbReference type="SMART" id="SM00273">
    <property type="entry name" value="ENTH"/>
    <property type="match status" value="1"/>
</dbReference>
<gene>
    <name evidence="17" type="ORF">BDFB_010352</name>
</gene>
<dbReference type="EMBL" id="QDEB01107397">
    <property type="protein sequence ID" value="RZB84936.1"/>
    <property type="molecule type" value="Genomic_DNA"/>
</dbReference>
<dbReference type="SUPFAM" id="SSF48464">
    <property type="entry name" value="ENTH/VHS domain"/>
    <property type="match status" value="1"/>
</dbReference>
<feature type="region of interest" description="Disordered" evidence="13">
    <location>
        <begin position="739"/>
        <end position="765"/>
    </location>
</feature>
<dbReference type="FunFam" id="1.25.40.90:FF:000017">
    <property type="entry name" value="Phosphatidylinositol-binding clathrin assembly protein LAP"/>
    <property type="match status" value="1"/>
</dbReference>
<evidence type="ECO:0000256" key="8">
    <source>
        <dbReference type="ARBA" id="ARBA00023157"/>
    </source>
</evidence>
<dbReference type="InterPro" id="IPR008942">
    <property type="entry name" value="ENTH_VHS"/>
</dbReference>
<dbReference type="FunFam" id="1.20.58.150:FF:000001">
    <property type="entry name" value="phosphatidylinositol-binding clathrin assembly protein-like isoform X1"/>
    <property type="match status" value="1"/>
</dbReference>
<feature type="domain" description="Sushi" evidence="15">
    <location>
        <begin position="97"/>
        <end position="161"/>
    </location>
</feature>
<dbReference type="PANTHER" id="PTHR22951">
    <property type="entry name" value="CLATHRIN ASSEMBLY PROTEIN"/>
    <property type="match status" value="1"/>
</dbReference>
<dbReference type="GO" id="GO:0098894">
    <property type="term" value="C:extrinsic component of presynaptic endocytic zone membrane"/>
    <property type="evidence" value="ECO:0007669"/>
    <property type="project" value="TreeGrafter"/>
</dbReference>
<dbReference type="PROSITE" id="PS50923">
    <property type="entry name" value="SUSHI"/>
    <property type="match status" value="2"/>
</dbReference>
<dbReference type="OrthoDB" id="44015at2759"/>
<evidence type="ECO:0000259" key="16">
    <source>
        <dbReference type="PROSITE" id="PS50942"/>
    </source>
</evidence>
<dbReference type="Gene3D" id="1.20.58.150">
    <property type="entry name" value="ANTH domain"/>
    <property type="match status" value="1"/>
</dbReference>
<evidence type="ECO:0000313" key="17">
    <source>
        <dbReference type="EMBL" id="RZB84936.1"/>
    </source>
</evidence>
<keyword evidence="9" id="KW-0168">Coated pit</keyword>
<comment type="subcellular location">
    <subcellularLocation>
        <location evidence="1">Cytoplasmic vesicle</location>
        <location evidence="1">Clathrin-coated vesicle</location>
    </subcellularLocation>
    <subcellularLocation>
        <location evidence="2">Golgi apparatus</location>
    </subcellularLocation>
    <subcellularLocation>
        <location evidence="3">Membrane</location>
        <location evidence="3">Clathrin-coated pit</location>
    </subcellularLocation>
</comment>
<dbReference type="InterPro" id="IPR011417">
    <property type="entry name" value="ANTH_dom"/>
</dbReference>
<evidence type="ECO:0000256" key="3">
    <source>
        <dbReference type="ARBA" id="ARBA00004600"/>
    </source>
</evidence>
<evidence type="ECO:0000313" key="18">
    <source>
        <dbReference type="Proteomes" id="UP000292052"/>
    </source>
</evidence>
<dbReference type="InterPro" id="IPR014712">
    <property type="entry name" value="ANTH_dom_sf"/>
</dbReference>
<keyword evidence="18" id="KW-1185">Reference proteome</keyword>
<dbReference type="SUPFAM" id="SSF89009">
    <property type="entry name" value="GAT-like domain"/>
    <property type="match status" value="1"/>
</dbReference>
<evidence type="ECO:0000256" key="5">
    <source>
        <dbReference type="ARBA" id="ARBA00022583"/>
    </source>
</evidence>
<dbReference type="InterPro" id="IPR045192">
    <property type="entry name" value="AP180-like"/>
</dbReference>
<comment type="subunit">
    <text evidence="11">Binds clathrin and phosphatidylinositol 4,5-bisphosphate.</text>
</comment>
<dbReference type="InterPro" id="IPR035976">
    <property type="entry name" value="Sushi/SCR/CCP_sf"/>
</dbReference>
<dbReference type="GO" id="GO:0005794">
    <property type="term" value="C:Golgi apparatus"/>
    <property type="evidence" value="ECO:0007669"/>
    <property type="project" value="UniProtKB-SubCell"/>
</dbReference>
<keyword evidence="7" id="KW-0472">Membrane</keyword>
<keyword evidence="8" id="KW-1015">Disulfide bond</keyword>
<evidence type="ECO:0000256" key="1">
    <source>
        <dbReference type="ARBA" id="ARBA00004132"/>
    </source>
</evidence>
<feature type="domain" description="ENTH" evidence="16">
    <location>
        <begin position="230"/>
        <end position="368"/>
    </location>
</feature>
<dbReference type="GO" id="GO:0048268">
    <property type="term" value="P:clathrin coat assembly"/>
    <property type="evidence" value="ECO:0007669"/>
    <property type="project" value="InterPro"/>
</dbReference>
<dbReference type="Gene3D" id="2.10.70.10">
    <property type="entry name" value="Complement Module, domain 1"/>
    <property type="match status" value="3"/>
</dbReference>
<dbReference type="CDD" id="cd16985">
    <property type="entry name" value="ANTH_N_AP180"/>
    <property type="match status" value="1"/>
</dbReference>
<comment type="caution">
    <text evidence="12">Lacks conserved residue(s) required for the propagation of feature annotation.</text>
</comment>
<comment type="caution">
    <text evidence="17">The sequence shown here is derived from an EMBL/GenBank/DDBJ whole genome shotgun (WGS) entry which is preliminary data.</text>
</comment>
<dbReference type="GO" id="GO:0005546">
    <property type="term" value="F:phosphatidylinositol-4,5-bisphosphate binding"/>
    <property type="evidence" value="ECO:0007669"/>
    <property type="project" value="TreeGrafter"/>
</dbReference>
<dbReference type="InterPro" id="IPR013809">
    <property type="entry name" value="ENTH"/>
</dbReference>
<reference evidence="17 18" key="1">
    <citation type="submission" date="2017-03" db="EMBL/GenBank/DDBJ databases">
        <title>Genome of the blue death feigning beetle - Asbolus verrucosus.</title>
        <authorList>
            <person name="Rider S.D."/>
        </authorList>
    </citation>
    <scope>NUCLEOTIDE SEQUENCE [LARGE SCALE GENOMIC DNA]</scope>
    <source>
        <strain evidence="17">Butters</strain>
        <tissue evidence="17">Head and leg muscle</tissue>
    </source>
</reference>
<feature type="region of interest" description="Disordered" evidence="13">
    <location>
        <begin position="809"/>
        <end position="838"/>
    </location>
</feature>
<organism evidence="17 18">
    <name type="scientific">Asbolus verrucosus</name>
    <name type="common">Desert ironclad beetle</name>
    <dbReference type="NCBI Taxonomy" id="1661398"/>
    <lineage>
        <taxon>Eukaryota</taxon>
        <taxon>Metazoa</taxon>
        <taxon>Ecdysozoa</taxon>
        <taxon>Arthropoda</taxon>
        <taxon>Hexapoda</taxon>
        <taxon>Insecta</taxon>
        <taxon>Pterygota</taxon>
        <taxon>Neoptera</taxon>
        <taxon>Endopterygota</taxon>
        <taxon>Coleoptera</taxon>
        <taxon>Polyphaga</taxon>
        <taxon>Cucujiformia</taxon>
        <taxon>Tenebrionidae</taxon>
        <taxon>Pimeliinae</taxon>
        <taxon>Asbolus</taxon>
    </lineage>
</organism>
<comment type="similarity">
    <text evidence="4">Belongs to the PICALM/SNAP91 family.</text>
</comment>
<evidence type="ECO:0000256" key="4">
    <source>
        <dbReference type="ARBA" id="ARBA00008011"/>
    </source>
</evidence>
<dbReference type="InterPro" id="IPR000436">
    <property type="entry name" value="Sushi_SCR_CCP_dom"/>
</dbReference>
<dbReference type="SUPFAM" id="SSF57535">
    <property type="entry name" value="Complement control module/SCR domain"/>
    <property type="match status" value="3"/>
</dbReference>
<dbReference type="Gene3D" id="1.25.40.90">
    <property type="match status" value="1"/>
</dbReference>
<dbReference type="GO" id="GO:0072583">
    <property type="term" value="P:clathrin-dependent endocytosis"/>
    <property type="evidence" value="ECO:0007669"/>
    <property type="project" value="InterPro"/>
</dbReference>
<evidence type="ECO:0000256" key="7">
    <source>
        <dbReference type="ARBA" id="ARBA00023136"/>
    </source>
</evidence>
<dbReference type="GO" id="GO:0000149">
    <property type="term" value="F:SNARE binding"/>
    <property type="evidence" value="ECO:0007669"/>
    <property type="project" value="TreeGrafter"/>
</dbReference>
<feature type="domain" description="Sushi" evidence="15">
    <location>
        <begin position="166"/>
        <end position="230"/>
    </location>
</feature>
<evidence type="ECO:0000256" key="12">
    <source>
        <dbReference type="PROSITE-ProRule" id="PRU00302"/>
    </source>
</evidence>
<dbReference type="GO" id="GO:0030136">
    <property type="term" value="C:clathrin-coated vesicle"/>
    <property type="evidence" value="ECO:0007669"/>
    <property type="project" value="UniProtKB-SubCell"/>
</dbReference>
<evidence type="ECO:0000259" key="15">
    <source>
        <dbReference type="PROSITE" id="PS50923"/>
    </source>
</evidence>
<dbReference type="PANTHER" id="PTHR22951:SF5">
    <property type="entry name" value="PHOSPHATIDYLINOSITOL-BINDING CLATHRIN ASSEMBLY PROTEIN LAP"/>
    <property type="match status" value="1"/>
</dbReference>
<dbReference type="STRING" id="1661398.A0A482VF49"/>
<dbReference type="GO" id="GO:0032050">
    <property type="term" value="F:clathrin heavy chain binding"/>
    <property type="evidence" value="ECO:0007669"/>
    <property type="project" value="TreeGrafter"/>
</dbReference>
<evidence type="ECO:0000256" key="10">
    <source>
        <dbReference type="ARBA" id="ARBA00023329"/>
    </source>
</evidence>
<evidence type="ECO:0000256" key="2">
    <source>
        <dbReference type="ARBA" id="ARBA00004555"/>
    </source>
</evidence>
<keyword evidence="10" id="KW-0968">Cytoplasmic vesicle</keyword>
<feature type="compositionally biased region" description="Polar residues" evidence="13">
    <location>
        <begin position="658"/>
        <end position="687"/>
    </location>
</feature>
<dbReference type="GO" id="GO:0005905">
    <property type="term" value="C:clathrin-coated pit"/>
    <property type="evidence" value="ECO:0007669"/>
    <property type="project" value="UniProtKB-SubCell"/>
</dbReference>
<dbReference type="Proteomes" id="UP000292052">
    <property type="component" value="Unassembled WGS sequence"/>
</dbReference>
<evidence type="ECO:0000256" key="11">
    <source>
        <dbReference type="ARBA" id="ARBA00064895"/>
    </source>
</evidence>
<feature type="chain" id="PRO_5019870715" evidence="14">
    <location>
        <begin position="19"/>
        <end position="838"/>
    </location>
</feature>
<feature type="signal peptide" evidence="14">
    <location>
        <begin position="1"/>
        <end position="18"/>
    </location>
</feature>
<feature type="region of interest" description="Disordered" evidence="13">
    <location>
        <begin position="638"/>
        <end position="701"/>
    </location>
</feature>
<proteinExistence type="inferred from homology"/>
<dbReference type="PROSITE" id="PS50942">
    <property type="entry name" value="ENTH"/>
    <property type="match status" value="1"/>
</dbReference>
<sequence length="838" mass="91574">MFLTSIITLVIFIKATSGAVVPTIPSIFMVSNVTTPLPQTTCPDFGEVENGIIEMTNDGLNQIAIVKCNDGYDLDGGPDVYCIGGKWELVPRPQCNKRCYPPPYLKNGSLKIEGLKDKGFFRKGTLATYSCSEGFKLTPRESQYRVCEKGIWTGAFARCEPIRKITGCSAPKTISNGYFVYEKSEALDAYSVGQRLHYSCKSGYVLNGTTVQQCLDDGTWSPKIPPVCSRPIVAGQGLAKSVCKATTEELLGPKKKHLDYLVHCTNEPNVSIPQMANLLIERSQNTSWVVVYKALITTHHLMCYGNERFTQYLASSNVSFQLSNFVDKTGVQSAVGARTGYDMSPFIRRYARYLNEKALSYRAVAFDFCKVKRGKEEGTLRTMNSENLLKTLPILQNQLDALLEFDCTANDLTNGVINMCFMLLFRDLIRLFACYNDGIINLLEKYFEMNKKQCREALDLYKKFLIRMDRVGEFLKVAENIGIDKGDIPDLTRAPNSLLDALEQHLASLEGNTPTAASNQKNLKSGVTVLSNTSNAFGSAVDDSFQQAAVAEEEAVLNQYKANVGSPTAASTNPFLSEEPTIKTEPILDLFGSETITAPVPQTQTTNALDDLLSLGNPFADFSAPTSTAPVSNGNLFGTTAPTAPPASAPSNIWANGFPSNTSFQSPPTQTTFATNNLSGLFNTNEPSVFDPISSGDQAKQPQIVAQPVAPPQRPPQPSKILTGDLESSLTSLVENLTMDSGSRSTQWNSPKNQPKGATGWQPQPMVATTAASYRPMAQPMNQPMMGQPMMMMGQPMQYPMGAMQQVPVQGSPKMVNPQSQTPQPAKQEVSFDPFGDL</sequence>
<dbReference type="Pfam" id="PF00084">
    <property type="entry name" value="Sushi"/>
    <property type="match status" value="2"/>
</dbReference>
<protein>
    <submittedName>
        <fullName evidence="17">Phosphatidylinositol-binding clathrin assembly protein LAP-like</fullName>
    </submittedName>
</protein>
<dbReference type="GO" id="GO:0008021">
    <property type="term" value="C:synaptic vesicle"/>
    <property type="evidence" value="ECO:0007669"/>
    <property type="project" value="TreeGrafter"/>
</dbReference>
<feature type="compositionally biased region" description="Polar residues" evidence="13">
    <location>
        <begin position="739"/>
        <end position="753"/>
    </location>
</feature>
<dbReference type="GO" id="GO:0040011">
    <property type="term" value="P:locomotion"/>
    <property type="evidence" value="ECO:0007669"/>
    <property type="project" value="UniProtKB-ARBA"/>
</dbReference>
<name>A0A482VF49_ASBVE</name>
<dbReference type="GO" id="GO:0005545">
    <property type="term" value="F:1-phosphatidylinositol binding"/>
    <property type="evidence" value="ECO:0007669"/>
    <property type="project" value="InterPro"/>
</dbReference>
<dbReference type="GO" id="GO:0016185">
    <property type="term" value="P:synaptic vesicle budding from presynaptic endocytic zone membrane"/>
    <property type="evidence" value="ECO:0007669"/>
    <property type="project" value="TreeGrafter"/>
</dbReference>
<evidence type="ECO:0000256" key="13">
    <source>
        <dbReference type="SAM" id="MobiDB-lite"/>
    </source>
</evidence>
<evidence type="ECO:0000256" key="6">
    <source>
        <dbReference type="ARBA" id="ARBA00023034"/>
    </source>
</evidence>
<keyword evidence="12" id="KW-0768">Sushi</keyword>
<evidence type="ECO:0000256" key="14">
    <source>
        <dbReference type="SAM" id="SignalP"/>
    </source>
</evidence>
<dbReference type="CDD" id="cd00033">
    <property type="entry name" value="CCP"/>
    <property type="match status" value="3"/>
</dbReference>